<keyword evidence="2" id="KW-1185">Reference proteome</keyword>
<organism evidence="1 2">
    <name type="scientific">Cellvibrio mixtus</name>
    <dbReference type="NCBI Taxonomy" id="39650"/>
    <lineage>
        <taxon>Bacteria</taxon>
        <taxon>Pseudomonadati</taxon>
        <taxon>Pseudomonadota</taxon>
        <taxon>Gammaproteobacteria</taxon>
        <taxon>Cellvibrionales</taxon>
        <taxon>Cellvibrionaceae</taxon>
        <taxon>Cellvibrio</taxon>
    </lineage>
</organism>
<dbReference type="EMBL" id="NHNI01000001">
    <property type="protein sequence ID" value="OZY87315.1"/>
    <property type="molecule type" value="Genomic_DNA"/>
</dbReference>
<reference evidence="2" key="1">
    <citation type="submission" date="2017-05" db="EMBL/GenBank/DDBJ databases">
        <authorList>
            <person name="Barney B.M."/>
        </authorList>
    </citation>
    <scope>NUCLEOTIDE SEQUENCE [LARGE SCALE GENOMIC DNA]</scope>
    <source>
        <strain evidence="2">PSBB022</strain>
    </source>
</reference>
<proteinExistence type="predicted"/>
<evidence type="ECO:0000313" key="1">
    <source>
        <dbReference type="EMBL" id="OZY87315.1"/>
    </source>
</evidence>
<accession>A0A266QBU5</accession>
<dbReference type="AlphaFoldDB" id="A0A266QBU5"/>
<evidence type="ECO:0008006" key="3">
    <source>
        <dbReference type="Google" id="ProtNLM"/>
    </source>
</evidence>
<evidence type="ECO:0000313" key="2">
    <source>
        <dbReference type="Proteomes" id="UP000216101"/>
    </source>
</evidence>
<comment type="caution">
    <text evidence="1">The sequence shown here is derived from an EMBL/GenBank/DDBJ whole genome shotgun (WGS) entry which is preliminary data.</text>
</comment>
<gene>
    <name evidence="1" type="ORF">CBP51_10145</name>
</gene>
<sequence>MWILTLPSVQSGSASIWRADRLLRRWGALTLLLLGVSLSLGSAVASTSSVSPVLTVTLSGNGITNTNDPYAYYVNMLRLALEKTRATDGDFDINFHDHGGGIERDRAMLIAGAGIDAMWASVTRERAEKLRVIDIDLLKGLNNYRALLIHQNNKARFASVKTLHDLKKFKTGTGPYWTDGIILKDNGFMLTYGSNYGGLFKMLSLRRFDFFSRGLHEIYSDLAAYGDLGLIQAPHLLLKYDHPVHYCFFVNKENTALADRIERGLRLALADGSFDALFFSMPGFQYGYSLLRDAQQQVLVIHNKTNLQ</sequence>
<name>A0A266QBU5_9GAMM</name>
<protein>
    <recommendedName>
        <fullName evidence="3">Solute-binding protein family 3/N-terminal domain-containing protein</fullName>
    </recommendedName>
</protein>
<dbReference type="Proteomes" id="UP000216101">
    <property type="component" value="Unassembled WGS sequence"/>
</dbReference>
<dbReference type="Gene3D" id="3.40.190.10">
    <property type="entry name" value="Periplasmic binding protein-like II"/>
    <property type="match status" value="2"/>
</dbReference>
<dbReference type="SUPFAM" id="SSF53850">
    <property type="entry name" value="Periplasmic binding protein-like II"/>
    <property type="match status" value="1"/>
</dbReference>